<comment type="caution">
    <text evidence="2">The sequence shown here is derived from an EMBL/GenBank/DDBJ whole genome shotgun (WGS) entry which is preliminary data.</text>
</comment>
<sequence length="79" mass="9109">MMTWTARKRGCLDRLGGLVVSDRRFYKTNYTVCKVNFRLPRRHGRYNNTPTPTMMVPPNSNGFHAPSVAPMHDEDIDVI</sequence>
<dbReference type="EMBL" id="JARK01000031">
    <property type="protein sequence ID" value="EYC45353.1"/>
    <property type="molecule type" value="Genomic_DNA"/>
</dbReference>
<protein>
    <submittedName>
        <fullName evidence="2">Uncharacterized protein</fullName>
    </submittedName>
</protein>
<gene>
    <name evidence="2" type="primary">Acey_s0431.g1326</name>
    <name evidence="2" type="ORF">Y032_0431g1326</name>
</gene>
<evidence type="ECO:0000313" key="2">
    <source>
        <dbReference type="EMBL" id="EYC45353.1"/>
    </source>
</evidence>
<name>A0A016X253_9BILA</name>
<organism evidence="2 3">
    <name type="scientific">Ancylostoma ceylanicum</name>
    <dbReference type="NCBI Taxonomy" id="53326"/>
    <lineage>
        <taxon>Eukaryota</taxon>
        <taxon>Metazoa</taxon>
        <taxon>Ecdysozoa</taxon>
        <taxon>Nematoda</taxon>
        <taxon>Chromadorea</taxon>
        <taxon>Rhabditida</taxon>
        <taxon>Rhabditina</taxon>
        <taxon>Rhabditomorpha</taxon>
        <taxon>Strongyloidea</taxon>
        <taxon>Ancylostomatidae</taxon>
        <taxon>Ancylostomatinae</taxon>
        <taxon>Ancylostoma</taxon>
    </lineage>
</organism>
<evidence type="ECO:0000256" key="1">
    <source>
        <dbReference type="SAM" id="MobiDB-lite"/>
    </source>
</evidence>
<keyword evidence="3" id="KW-1185">Reference proteome</keyword>
<evidence type="ECO:0000313" key="3">
    <source>
        <dbReference type="Proteomes" id="UP000024635"/>
    </source>
</evidence>
<dbReference type="AlphaFoldDB" id="A0A016X253"/>
<dbReference type="Proteomes" id="UP000024635">
    <property type="component" value="Unassembled WGS sequence"/>
</dbReference>
<proteinExistence type="predicted"/>
<feature type="compositionally biased region" description="Low complexity" evidence="1">
    <location>
        <begin position="47"/>
        <end position="61"/>
    </location>
</feature>
<feature type="region of interest" description="Disordered" evidence="1">
    <location>
        <begin position="43"/>
        <end position="79"/>
    </location>
</feature>
<accession>A0A016X253</accession>
<reference evidence="3" key="1">
    <citation type="journal article" date="2015" name="Nat. Genet.">
        <title>The genome and transcriptome of the zoonotic hookworm Ancylostoma ceylanicum identify infection-specific gene families.</title>
        <authorList>
            <person name="Schwarz E.M."/>
            <person name="Hu Y."/>
            <person name="Antoshechkin I."/>
            <person name="Miller M.M."/>
            <person name="Sternberg P.W."/>
            <person name="Aroian R.V."/>
        </authorList>
    </citation>
    <scope>NUCLEOTIDE SEQUENCE</scope>
    <source>
        <strain evidence="3">HY135</strain>
    </source>
</reference>